<keyword evidence="4" id="KW-1185">Reference proteome</keyword>
<dbReference type="OrthoDB" id="9801609at2"/>
<dbReference type="Gene3D" id="3.40.50.2000">
    <property type="entry name" value="Glycogen Phosphorylase B"/>
    <property type="match status" value="2"/>
</dbReference>
<reference evidence="3 4" key="1">
    <citation type="journal article" date="2011" name="EMBO J.">
        <title>Structural diversity of bacterial flagellar motors.</title>
        <authorList>
            <person name="Chen S."/>
            <person name="Beeby M."/>
            <person name="Murphy G.E."/>
            <person name="Leadbetter J.R."/>
            <person name="Hendrixson D.R."/>
            <person name="Briegel A."/>
            <person name="Li Z."/>
            <person name="Shi J."/>
            <person name="Tocheva E.I."/>
            <person name="Muller A."/>
            <person name="Dobro M.J."/>
            <person name="Jensen G.J."/>
        </authorList>
    </citation>
    <scope>NUCLEOTIDE SEQUENCE [LARGE SCALE GENOMIC DNA]</scope>
    <source>
        <strain evidence="3 4">DSM 6540</strain>
    </source>
</reference>
<organism evidence="3 4">
    <name type="scientific">Acetonema longum DSM 6540</name>
    <dbReference type="NCBI Taxonomy" id="1009370"/>
    <lineage>
        <taxon>Bacteria</taxon>
        <taxon>Bacillati</taxon>
        <taxon>Bacillota</taxon>
        <taxon>Negativicutes</taxon>
        <taxon>Acetonemataceae</taxon>
        <taxon>Acetonema</taxon>
    </lineage>
</organism>
<dbReference type="STRING" id="1009370.ALO_18792"/>
<feature type="domain" description="Glycosyltransferase subfamily 4-like N-terminal" evidence="2">
    <location>
        <begin position="15"/>
        <end position="191"/>
    </location>
</feature>
<comment type="caution">
    <text evidence="3">The sequence shown here is derived from an EMBL/GenBank/DDBJ whole genome shotgun (WGS) entry which is preliminary data.</text>
</comment>
<name>F7NNR7_9FIRM</name>
<dbReference type="AlphaFoldDB" id="F7NNR7"/>
<dbReference type="SUPFAM" id="SSF53756">
    <property type="entry name" value="UDP-Glycosyltransferase/glycogen phosphorylase"/>
    <property type="match status" value="1"/>
</dbReference>
<keyword evidence="3" id="KW-0808">Transferase</keyword>
<dbReference type="CDD" id="cd03804">
    <property type="entry name" value="GT4_WbaZ-like"/>
    <property type="match status" value="1"/>
</dbReference>
<dbReference type="eggNOG" id="COG0438">
    <property type="taxonomic scope" value="Bacteria"/>
</dbReference>
<evidence type="ECO:0000313" key="4">
    <source>
        <dbReference type="Proteomes" id="UP000003240"/>
    </source>
</evidence>
<dbReference type="PANTHER" id="PTHR45947">
    <property type="entry name" value="SULFOQUINOVOSYL TRANSFERASE SQD2"/>
    <property type="match status" value="1"/>
</dbReference>
<dbReference type="PANTHER" id="PTHR45947:SF3">
    <property type="entry name" value="SULFOQUINOVOSYL TRANSFERASE SQD2"/>
    <property type="match status" value="1"/>
</dbReference>
<evidence type="ECO:0000259" key="1">
    <source>
        <dbReference type="Pfam" id="PF00534"/>
    </source>
</evidence>
<dbReference type="InterPro" id="IPR028098">
    <property type="entry name" value="Glyco_trans_4-like_N"/>
</dbReference>
<dbReference type="GO" id="GO:0016757">
    <property type="term" value="F:glycosyltransferase activity"/>
    <property type="evidence" value="ECO:0007669"/>
    <property type="project" value="InterPro"/>
</dbReference>
<dbReference type="Pfam" id="PF00534">
    <property type="entry name" value="Glycos_transf_1"/>
    <property type="match status" value="1"/>
</dbReference>
<proteinExistence type="predicted"/>
<evidence type="ECO:0000313" key="3">
    <source>
        <dbReference type="EMBL" id="EGO62251.1"/>
    </source>
</evidence>
<dbReference type="Proteomes" id="UP000003240">
    <property type="component" value="Unassembled WGS sequence"/>
</dbReference>
<accession>F7NNR7</accession>
<sequence>MKVAIIHDWLVTYAGAERVLEQILQLFPRADLYSVVDFLSAKQRSFILNKTVTTTSIQRYPWARTKYRSYLPFMPLAVEQWDLSAYDLVISSSHAVAKGAITGPDQLHISYVHSPIRYAWDLQHQYLREAGLDGGLKGLVAKLILHYMRMWDLRTAHGVDHFVANSEFIARRIRKVYRRDAMVIYPPVDIENFSLETAKDDYYLTASRMVAYKKMDSIVEAFAGMPDKKLIVIGDGPDSSKIKAWARQVKNIELLGYQPSSVLREYMQKARAFVFAAEEDFGITPVEAQACGTPVIAYGKGGALETITGLDQEHPTGVFFSEQAAQSIRDAVFLFERETEQILPAYCRKNAERFSAERFRQEFSGYIRTIIGEKDNE</sequence>
<dbReference type="EMBL" id="AFGF01000234">
    <property type="protein sequence ID" value="EGO62251.1"/>
    <property type="molecule type" value="Genomic_DNA"/>
</dbReference>
<protein>
    <submittedName>
        <fullName evidence="3">Glycosyl transferase, group 1</fullName>
    </submittedName>
</protein>
<evidence type="ECO:0000259" key="2">
    <source>
        <dbReference type="Pfam" id="PF13439"/>
    </source>
</evidence>
<dbReference type="InterPro" id="IPR001296">
    <property type="entry name" value="Glyco_trans_1"/>
</dbReference>
<dbReference type="InterPro" id="IPR050194">
    <property type="entry name" value="Glycosyltransferase_grp1"/>
</dbReference>
<feature type="domain" description="Glycosyl transferase family 1" evidence="1">
    <location>
        <begin position="196"/>
        <end position="353"/>
    </location>
</feature>
<gene>
    <name evidence="3" type="ORF">ALO_18792</name>
</gene>
<dbReference type="RefSeq" id="WP_004098870.1">
    <property type="nucleotide sequence ID" value="NZ_AFGF01000234.1"/>
</dbReference>
<dbReference type="Pfam" id="PF13439">
    <property type="entry name" value="Glyco_transf_4"/>
    <property type="match status" value="1"/>
</dbReference>